<keyword evidence="1" id="KW-0472">Membrane</keyword>
<dbReference type="EMBL" id="PDYF01000014">
    <property type="protein sequence ID" value="PHU34665.1"/>
    <property type="molecule type" value="Genomic_DNA"/>
</dbReference>
<reference evidence="2 3" key="1">
    <citation type="submission" date="2017-10" db="EMBL/GenBank/DDBJ databases">
        <title>Resolving the taxonomy of Roseburia spp., Eubacterium rectale and Agathobacter spp. through phylogenomic analysis.</title>
        <authorList>
            <person name="Sheridan P.O."/>
            <person name="Walker A.W."/>
            <person name="Duncan S.H."/>
            <person name="Scott K.P."/>
            <person name="Toole P.W.O."/>
            <person name="Luis P."/>
            <person name="Flint H.J."/>
        </authorList>
    </citation>
    <scope>NUCLEOTIDE SEQUENCE [LARGE SCALE GENOMIC DNA]</scope>
    <source>
        <strain evidence="2 3">JK626</strain>
    </source>
</reference>
<dbReference type="AlphaFoldDB" id="A0A2G3DUV6"/>
<name>A0A2G3DUV6_9FIRM</name>
<evidence type="ECO:0000313" key="2">
    <source>
        <dbReference type="EMBL" id="PHU34665.1"/>
    </source>
</evidence>
<sequence length="222" mass="25403">MKNRTTQLIYQTAYCTLGVVGIAASLGFFEHVFRWDFYIMYTNLSNYFCIFVMFAELIQTARKKENSYVTVSPALKFIGMLGILLTFLVFNILLANVPGRNPAENFKIASVLAHVVLPIMYTLDWFLFYERGETKLFYPFVSVLFPIAYLGYVFIHAAAHSFDSTITNYLGTDPLIYPYFFLNPDRVGNMGVFKWCVILTAIFAVGGLLFVGIDKLFGRRKK</sequence>
<feature type="transmembrane region" description="Helical" evidence="1">
    <location>
        <begin position="192"/>
        <end position="213"/>
    </location>
</feature>
<keyword evidence="1" id="KW-0812">Transmembrane</keyword>
<reference evidence="2 3" key="2">
    <citation type="submission" date="2017-10" db="EMBL/GenBank/DDBJ databases">
        <authorList>
            <person name="Banno H."/>
            <person name="Chua N.-H."/>
        </authorList>
    </citation>
    <scope>NUCLEOTIDE SEQUENCE [LARGE SCALE GENOMIC DNA]</scope>
    <source>
        <strain evidence="2 3">JK626</strain>
    </source>
</reference>
<keyword evidence="1" id="KW-1133">Transmembrane helix</keyword>
<feature type="transmembrane region" description="Helical" evidence="1">
    <location>
        <begin position="38"/>
        <end position="57"/>
    </location>
</feature>
<proteinExistence type="predicted"/>
<feature type="transmembrane region" description="Helical" evidence="1">
    <location>
        <begin position="12"/>
        <end position="32"/>
    </location>
</feature>
<feature type="transmembrane region" description="Helical" evidence="1">
    <location>
        <begin position="108"/>
        <end position="129"/>
    </location>
</feature>
<dbReference type="Proteomes" id="UP000225889">
    <property type="component" value="Unassembled WGS sequence"/>
</dbReference>
<protein>
    <recommendedName>
        <fullName evidence="4">Pr6Pr family membrane protein</fullName>
    </recommendedName>
</protein>
<evidence type="ECO:0008006" key="4">
    <source>
        <dbReference type="Google" id="ProtNLM"/>
    </source>
</evidence>
<evidence type="ECO:0000313" key="3">
    <source>
        <dbReference type="Proteomes" id="UP000225889"/>
    </source>
</evidence>
<organism evidence="2 3">
    <name type="scientific">Pseudobutyrivibrio ruminis</name>
    <dbReference type="NCBI Taxonomy" id="46206"/>
    <lineage>
        <taxon>Bacteria</taxon>
        <taxon>Bacillati</taxon>
        <taxon>Bacillota</taxon>
        <taxon>Clostridia</taxon>
        <taxon>Lachnospirales</taxon>
        <taxon>Lachnospiraceae</taxon>
        <taxon>Pseudobutyrivibrio</taxon>
    </lineage>
</organism>
<feature type="transmembrane region" description="Helical" evidence="1">
    <location>
        <begin position="136"/>
        <end position="155"/>
    </location>
</feature>
<accession>A0A2G3DUV6</accession>
<dbReference type="RefSeq" id="WP_099392125.1">
    <property type="nucleotide sequence ID" value="NZ_PDYF01000014.1"/>
</dbReference>
<comment type="caution">
    <text evidence="2">The sequence shown here is derived from an EMBL/GenBank/DDBJ whole genome shotgun (WGS) entry which is preliminary data.</text>
</comment>
<feature type="transmembrane region" description="Helical" evidence="1">
    <location>
        <begin position="77"/>
        <end position="96"/>
    </location>
</feature>
<dbReference type="NCBIfam" id="NF038065">
    <property type="entry name" value="Pr6Pr"/>
    <property type="match status" value="1"/>
</dbReference>
<evidence type="ECO:0000256" key="1">
    <source>
        <dbReference type="SAM" id="Phobius"/>
    </source>
</evidence>
<gene>
    <name evidence="2" type="ORF">CSX01_08875</name>
</gene>
<dbReference type="InterPro" id="IPR049713">
    <property type="entry name" value="Pr6Pr-like"/>
</dbReference>